<dbReference type="Gene3D" id="3.40.50.880">
    <property type="match status" value="1"/>
</dbReference>
<dbReference type="GO" id="GO:0033969">
    <property type="term" value="F:gamma-glutamyl-gamma-aminobutyrate hydrolase activity"/>
    <property type="evidence" value="ECO:0007669"/>
    <property type="project" value="TreeGrafter"/>
</dbReference>
<dbReference type="InterPro" id="IPR044668">
    <property type="entry name" value="PuuD-like"/>
</dbReference>
<comment type="caution">
    <text evidence="2">The sequence shown here is derived from an EMBL/GenBank/DDBJ whole genome shotgun (WGS) entry which is preliminary data.</text>
</comment>
<feature type="compositionally biased region" description="Basic and acidic residues" evidence="1">
    <location>
        <begin position="80"/>
        <end position="99"/>
    </location>
</feature>
<keyword evidence="3" id="KW-1185">Reference proteome</keyword>
<dbReference type="GO" id="GO:0006598">
    <property type="term" value="P:polyamine catabolic process"/>
    <property type="evidence" value="ECO:0007669"/>
    <property type="project" value="TreeGrafter"/>
</dbReference>
<keyword evidence="2" id="KW-0378">Hydrolase</keyword>
<dbReference type="InterPro" id="IPR011697">
    <property type="entry name" value="Peptidase_C26"/>
</dbReference>
<evidence type="ECO:0000313" key="2">
    <source>
        <dbReference type="EMBL" id="NYI98998.1"/>
    </source>
</evidence>
<dbReference type="PANTHER" id="PTHR43235:SF1">
    <property type="entry name" value="GLUTAMINE AMIDOTRANSFERASE PB2B2.05-RELATED"/>
    <property type="match status" value="1"/>
</dbReference>
<protein>
    <submittedName>
        <fullName evidence="2">Gamma-glutamyl-gamma-aminobutyrate hydrolase PuuD</fullName>
    </submittedName>
</protein>
<dbReference type="PANTHER" id="PTHR43235">
    <property type="entry name" value="GLUTAMINE AMIDOTRANSFERASE PB2B2.05-RELATED"/>
    <property type="match status" value="1"/>
</dbReference>
<feature type="region of interest" description="Disordered" evidence="1">
    <location>
        <begin position="259"/>
        <end position="309"/>
    </location>
</feature>
<evidence type="ECO:0000313" key="3">
    <source>
        <dbReference type="Proteomes" id="UP000575985"/>
    </source>
</evidence>
<dbReference type="AlphaFoldDB" id="A0A853BUM6"/>
<feature type="region of interest" description="Disordered" evidence="1">
    <location>
        <begin position="79"/>
        <end position="99"/>
    </location>
</feature>
<proteinExistence type="predicted"/>
<evidence type="ECO:0000256" key="1">
    <source>
        <dbReference type="SAM" id="MobiDB-lite"/>
    </source>
</evidence>
<dbReference type="EMBL" id="JACCFO010000001">
    <property type="protein sequence ID" value="NYI98998.1"/>
    <property type="molecule type" value="Genomic_DNA"/>
</dbReference>
<name>A0A853BUM6_9ACTN</name>
<organism evidence="2 3">
    <name type="scientific">Streptomonospora nanhaiensis</name>
    <dbReference type="NCBI Taxonomy" id="1323731"/>
    <lineage>
        <taxon>Bacteria</taxon>
        <taxon>Bacillati</taxon>
        <taxon>Actinomycetota</taxon>
        <taxon>Actinomycetes</taxon>
        <taxon>Streptosporangiales</taxon>
        <taxon>Nocardiopsidaceae</taxon>
        <taxon>Streptomonospora</taxon>
    </lineage>
</organism>
<feature type="compositionally biased region" description="Basic and acidic residues" evidence="1">
    <location>
        <begin position="291"/>
        <end position="300"/>
    </location>
</feature>
<accession>A0A853BUM6</accession>
<dbReference type="GO" id="GO:0005829">
    <property type="term" value="C:cytosol"/>
    <property type="evidence" value="ECO:0007669"/>
    <property type="project" value="TreeGrafter"/>
</dbReference>
<gene>
    <name evidence="2" type="ORF">HNR12_005275</name>
</gene>
<feature type="compositionally biased region" description="Basic residues" evidence="1">
    <location>
        <begin position="259"/>
        <end position="275"/>
    </location>
</feature>
<dbReference type="InterPro" id="IPR029062">
    <property type="entry name" value="Class_I_gatase-like"/>
</dbReference>
<dbReference type="Pfam" id="PF07722">
    <property type="entry name" value="Peptidase_C26"/>
    <property type="match status" value="1"/>
</dbReference>
<dbReference type="Proteomes" id="UP000575985">
    <property type="component" value="Unassembled WGS sequence"/>
</dbReference>
<dbReference type="RefSeq" id="WP_179770049.1">
    <property type="nucleotide sequence ID" value="NZ_JACCFO010000001.1"/>
</dbReference>
<dbReference type="CDD" id="cd01745">
    <property type="entry name" value="GATase1_2"/>
    <property type="match status" value="1"/>
</dbReference>
<dbReference type="PROSITE" id="PS51273">
    <property type="entry name" value="GATASE_TYPE_1"/>
    <property type="match status" value="1"/>
</dbReference>
<dbReference type="SUPFAM" id="SSF52317">
    <property type="entry name" value="Class I glutamine amidotransferase-like"/>
    <property type="match status" value="1"/>
</dbReference>
<reference evidence="2 3" key="1">
    <citation type="submission" date="2020-07" db="EMBL/GenBank/DDBJ databases">
        <title>Sequencing the genomes of 1000 actinobacteria strains.</title>
        <authorList>
            <person name="Klenk H.-P."/>
        </authorList>
    </citation>
    <scope>NUCLEOTIDE SEQUENCE [LARGE SCALE GENOMIC DNA]</scope>
    <source>
        <strain evidence="2 3">DSM 45927</strain>
    </source>
</reference>
<sequence length="309" mass="33448">MQDNVVTVAVTTGNEERQYIAQSKEKFKMAELRMAFIAAVEGHEGVRVVMLPSTDRTAENADMVVAGVDAVIITGGTDISPEHYGAEADPKTAARDPERDRAEYALAKAAVAAGVPVLGICRGMQMINVALGGTLTQHLPDRVGSDIHQPSNTSIERHPVRAKPGTRLAKTLGTQPLNVPTYHHQGIDKVAPGLEEAAHAADGVVEAVEGRRTGPHALPGSVRGVQFHPEVYDPRRDGQANLWKAIFSDLVADARAFRERRRRPTPTRDVARRRLAIGAGRNRPNTVRGRAAKEARDAISRRRGRGARS</sequence>